<comment type="subcellular location">
    <subcellularLocation>
        <location evidence="1 10">Cytoplasm</location>
    </subcellularLocation>
</comment>
<dbReference type="Pfam" id="PF00750">
    <property type="entry name" value="tRNA-synt_1d"/>
    <property type="match status" value="1"/>
</dbReference>
<dbReference type="RefSeq" id="WP_184365537.1">
    <property type="nucleotide sequence ID" value="NZ_BAAAKM010000154.1"/>
</dbReference>
<keyword evidence="7 10" id="KW-0648">Protein biosynthesis</keyword>
<dbReference type="CDD" id="cd00671">
    <property type="entry name" value="ArgRS_core"/>
    <property type="match status" value="1"/>
</dbReference>
<keyword evidence="6 10" id="KW-0067">ATP-binding</keyword>
<evidence type="ECO:0000259" key="13">
    <source>
        <dbReference type="SMART" id="SM01016"/>
    </source>
</evidence>
<dbReference type="PANTHER" id="PTHR11956">
    <property type="entry name" value="ARGINYL-TRNA SYNTHETASE"/>
    <property type="match status" value="1"/>
</dbReference>
<dbReference type="InterPro" id="IPR035684">
    <property type="entry name" value="ArgRS_core"/>
</dbReference>
<dbReference type="SUPFAM" id="SSF47323">
    <property type="entry name" value="Anticodon-binding domain of a subclass of class I aminoacyl-tRNA synthetases"/>
    <property type="match status" value="1"/>
</dbReference>
<keyword evidence="5 10" id="KW-0547">Nucleotide-binding</keyword>
<evidence type="ECO:0000256" key="4">
    <source>
        <dbReference type="ARBA" id="ARBA00022598"/>
    </source>
</evidence>
<reference evidence="14 15" key="1">
    <citation type="submission" date="2020-08" db="EMBL/GenBank/DDBJ databases">
        <title>Sequencing the genomes of 1000 actinobacteria strains.</title>
        <authorList>
            <person name="Klenk H.-P."/>
        </authorList>
    </citation>
    <scope>NUCLEOTIDE SEQUENCE [LARGE SCALE GENOMIC DNA]</scope>
    <source>
        <strain evidence="14 15">DSM 44598</strain>
    </source>
</reference>
<dbReference type="Gene3D" id="3.40.50.620">
    <property type="entry name" value="HUPs"/>
    <property type="match status" value="1"/>
</dbReference>
<evidence type="ECO:0000256" key="3">
    <source>
        <dbReference type="ARBA" id="ARBA00022490"/>
    </source>
</evidence>
<dbReference type="InterPro" id="IPR001412">
    <property type="entry name" value="aa-tRNA-synth_I_CS"/>
</dbReference>
<dbReference type="EC" id="6.1.1.19" evidence="10"/>
<dbReference type="InterPro" id="IPR001278">
    <property type="entry name" value="Arg-tRNA-ligase"/>
</dbReference>
<dbReference type="GO" id="GO:0005737">
    <property type="term" value="C:cytoplasm"/>
    <property type="evidence" value="ECO:0007669"/>
    <property type="project" value="UniProtKB-SubCell"/>
</dbReference>
<dbReference type="SUPFAM" id="SSF52374">
    <property type="entry name" value="Nucleotidylyl transferase"/>
    <property type="match status" value="1"/>
</dbReference>
<dbReference type="Proteomes" id="UP000579647">
    <property type="component" value="Unassembled WGS sequence"/>
</dbReference>
<evidence type="ECO:0000256" key="2">
    <source>
        <dbReference type="ARBA" id="ARBA00005594"/>
    </source>
</evidence>
<comment type="caution">
    <text evidence="14">The sequence shown here is derived from an EMBL/GenBank/DDBJ whole genome shotgun (WGS) entry which is preliminary data.</text>
</comment>
<evidence type="ECO:0000259" key="12">
    <source>
        <dbReference type="SMART" id="SM00836"/>
    </source>
</evidence>
<proteinExistence type="inferred from homology"/>
<keyword evidence="8 10" id="KW-0030">Aminoacyl-tRNA synthetase</keyword>
<keyword evidence="3 10" id="KW-0963">Cytoplasm</keyword>
<dbReference type="GO" id="GO:0006420">
    <property type="term" value="P:arginyl-tRNA aminoacylation"/>
    <property type="evidence" value="ECO:0007669"/>
    <property type="project" value="UniProtKB-UniRule"/>
</dbReference>
<dbReference type="InterPro" id="IPR014729">
    <property type="entry name" value="Rossmann-like_a/b/a_fold"/>
</dbReference>
<accession>A0A840W7D5</accession>
<feature type="domain" description="Arginyl tRNA synthetase N-terminal" evidence="13">
    <location>
        <begin position="7"/>
        <end position="90"/>
    </location>
</feature>
<dbReference type="InterPro" id="IPR036695">
    <property type="entry name" value="Arg-tRNA-synth_N_sf"/>
</dbReference>
<evidence type="ECO:0000256" key="6">
    <source>
        <dbReference type="ARBA" id="ARBA00022840"/>
    </source>
</evidence>
<dbReference type="InterPro" id="IPR008909">
    <property type="entry name" value="DALR_anticod-bd"/>
</dbReference>
<evidence type="ECO:0000256" key="1">
    <source>
        <dbReference type="ARBA" id="ARBA00004496"/>
    </source>
</evidence>
<comment type="caution">
    <text evidence="10">Lacks conserved residue(s) required for the propagation of feature annotation.</text>
</comment>
<gene>
    <name evidence="10" type="primary">argS</name>
    <name evidence="14" type="ORF">HNR07_003081</name>
</gene>
<dbReference type="Pfam" id="PF03485">
    <property type="entry name" value="Arg_tRNA_synt_N"/>
    <property type="match status" value="1"/>
</dbReference>
<evidence type="ECO:0000313" key="14">
    <source>
        <dbReference type="EMBL" id="MBB5491944.1"/>
    </source>
</evidence>
<dbReference type="CDD" id="cd07956">
    <property type="entry name" value="Anticodon_Ia_Arg"/>
    <property type="match status" value="1"/>
</dbReference>
<evidence type="ECO:0000256" key="7">
    <source>
        <dbReference type="ARBA" id="ARBA00022917"/>
    </source>
</evidence>
<sequence>MTGDIGADLGRRVVAAVAAAFEVDITIDEAVVRPSQRDGVDYQINTAMALAKRLRRPSREVAEQILDHLDLGSVAANVEVAGPGFLNVALNDAWLSEHTAALAADPRFGYRPEGAPRRVVVDYSSPNMAKEMHVGHLRSTIIGDAIVRMHTFAGDEVVRQNHLGDWGTPFGMLVEHLVDEGLHETEFSISDLNVFYQQARTKFDADQDFADRARARVVALQAGDPDTLALWERLLTESKHHIEAVYDLLGVQLTPADYQGESAYQPILDDVADELTRRGLAHMSDGALCVFLEGFTGREDKPLPLIVRKRDGGYGYDATDLATIRHRAQNLKGDRLIYVVGSPQSTHFAMIFAAARKAEWVSPATETDHVAFGSVLGEDGKILRTRAGATLKLTDLLHEGVQRAAAIVADRTDLSEAERAEIAQAVGIGAIKYADLSTDRIKDYVFDWDRMLAMDGNTAVYLQYAIARIRSILRRADHTPPLGASVTLTEPAERRLALELARFPEVMDTALQYLEAHRLANYLFDLATAFSSFYEQCPVLKSQDEVRASRLALATHTAAVLESGLDLLGIETPQRL</sequence>
<dbReference type="PANTHER" id="PTHR11956:SF5">
    <property type="entry name" value="ARGININE--TRNA LIGASE, CYTOPLASMIC"/>
    <property type="match status" value="1"/>
</dbReference>
<dbReference type="InterPro" id="IPR009080">
    <property type="entry name" value="tRNAsynth_Ia_anticodon-bd"/>
</dbReference>
<evidence type="ECO:0000256" key="8">
    <source>
        <dbReference type="ARBA" id="ARBA00023146"/>
    </source>
</evidence>
<dbReference type="Pfam" id="PF05746">
    <property type="entry name" value="DALR_1"/>
    <property type="match status" value="1"/>
</dbReference>
<dbReference type="SUPFAM" id="SSF55190">
    <property type="entry name" value="Arginyl-tRNA synthetase (ArgRS), N-terminal 'additional' domain"/>
    <property type="match status" value="1"/>
</dbReference>
<dbReference type="FunFam" id="1.10.730.10:FF:000008">
    <property type="entry name" value="Arginine--tRNA ligase"/>
    <property type="match status" value="1"/>
</dbReference>
<dbReference type="InterPro" id="IPR005148">
    <property type="entry name" value="Arg-tRNA-synth_N"/>
</dbReference>
<dbReference type="PRINTS" id="PR01038">
    <property type="entry name" value="TRNASYNTHARG"/>
</dbReference>
<dbReference type="EMBL" id="JACHDO010000001">
    <property type="protein sequence ID" value="MBB5491944.1"/>
    <property type="molecule type" value="Genomic_DNA"/>
</dbReference>
<evidence type="ECO:0000256" key="5">
    <source>
        <dbReference type="ARBA" id="ARBA00022741"/>
    </source>
</evidence>
<comment type="subunit">
    <text evidence="10">Monomer.</text>
</comment>
<dbReference type="Gene3D" id="3.30.1360.70">
    <property type="entry name" value="Arginyl tRNA synthetase N-terminal domain"/>
    <property type="match status" value="1"/>
</dbReference>
<evidence type="ECO:0000256" key="11">
    <source>
        <dbReference type="RuleBase" id="RU363038"/>
    </source>
</evidence>
<comment type="similarity">
    <text evidence="2 10 11">Belongs to the class-I aminoacyl-tRNA synthetase family.</text>
</comment>
<dbReference type="SMART" id="SM00836">
    <property type="entry name" value="DALR_1"/>
    <property type="match status" value="1"/>
</dbReference>
<dbReference type="GO" id="GO:0004814">
    <property type="term" value="F:arginine-tRNA ligase activity"/>
    <property type="evidence" value="ECO:0007669"/>
    <property type="project" value="UniProtKB-UniRule"/>
</dbReference>
<evidence type="ECO:0000256" key="10">
    <source>
        <dbReference type="HAMAP-Rule" id="MF_00123"/>
    </source>
</evidence>
<dbReference type="Gene3D" id="1.10.730.10">
    <property type="entry name" value="Isoleucyl-tRNA Synthetase, Domain 1"/>
    <property type="match status" value="1"/>
</dbReference>
<dbReference type="SMART" id="SM01016">
    <property type="entry name" value="Arg_tRNA_synt_N"/>
    <property type="match status" value="1"/>
</dbReference>
<evidence type="ECO:0000313" key="15">
    <source>
        <dbReference type="Proteomes" id="UP000579647"/>
    </source>
</evidence>
<organism evidence="14 15">
    <name type="scientific">Nocardiopsis metallicus</name>
    <dbReference type="NCBI Taxonomy" id="179819"/>
    <lineage>
        <taxon>Bacteria</taxon>
        <taxon>Bacillati</taxon>
        <taxon>Actinomycetota</taxon>
        <taxon>Actinomycetes</taxon>
        <taxon>Streptosporangiales</taxon>
        <taxon>Nocardiopsidaceae</taxon>
        <taxon>Nocardiopsis</taxon>
    </lineage>
</organism>
<comment type="catalytic activity">
    <reaction evidence="9 10">
        <text>tRNA(Arg) + L-arginine + ATP = L-arginyl-tRNA(Arg) + AMP + diphosphate</text>
        <dbReference type="Rhea" id="RHEA:20301"/>
        <dbReference type="Rhea" id="RHEA-COMP:9658"/>
        <dbReference type="Rhea" id="RHEA-COMP:9673"/>
        <dbReference type="ChEBI" id="CHEBI:30616"/>
        <dbReference type="ChEBI" id="CHEBI:32682"/>
        <dbReference type="ChEBI" id="CHEBI:33019"/>
        <dbReference type="ChEBI" id="CHEBI:78442"/>
        <dbReference type="ChEBI" id="CHEBI:78513"/>
        <dbReference type="ChEBI" id="CHEBI:456215"/>
        <dbReference type="EC" id="6.1.1.19"/>
    </reaction>
</comment>
<keyword evidence="4 10" id="KW-0436">Ligase</keyword>
<dbReference type="HAMAP" id="MF_00123">
    <property type="entry name" value="Arg_tRNA_synth"/>
    <property type="match status" value="1"/>
</dbReference>
<protein>
    <recommendedName>
        <fullName evidence="10">Arginine--tRNA ligase</fullName>
        <ecNumber evidence="10">6.1.1.19</ecNumber>
    </recommendedName>
    <alternativeName>
        <fullName evidence="10">Arginyl-tRNA synthetase</fullName>
        <shortName evidence="10">ArgRS</shortName>
    </alternativeName>
</protein>
<dbReference type="FunFam" id="3.40.50.620:FF:000116">
    <property type="entry name" value="Arginine--tRNA ligase"/>
    <property type="match status" value="1"/>
</dbReference>
<name>A0A840W7D5_9ACTN</name>
<evidence type="ECO:0000256" key="9">
    <source>
        <dbReference type="ARBA" id="ARBA00049339"/>
    </source>
</evidence>
<dbReference type="GO" id="GO:0005524">
    <property type="term" value="F:ATP binding"/>
    <property type="evidence" value="ECO:0007669"/>
    <property type="project" value="UniProtKB-UniRule"/>
</dbReference>
<dbReference type="PROSITE" id="PS00178">
    <property type="entry name" value="AA_TRNA_LIGASE_I"/>
    <property type="match status" value="1"/>
</dbReference>
<dbReference type="NCBIfam" id="TIGR00456">
    <property type="entry name" value="argS"/>
    <property type="match status" value="1"/>
</dbReference>
<dbReference type="AlphaFoldDB" id="A0A840W7D5"/>
<feature type="domain" description="DALR anticodon binding" evidence="12">
    <location>
        <begin position="462"/>
        <end position="576"/>
    </location>
</feature>
<keyword evidence="15" id="KW-1185">Reference proteome</keyword>